<keyword evidence="1" id="KW-0547">Nucleotide-binding</keyword>
<evidence type="ECO:0000256" key="4">
    <source>
        <dbReference type="ARBA" id="ARBA00022840"/>
    </source>
</evidence>
<dbReference type="GO" id="GO:0043138">
    <property type="term" value="F:3'-5' DNA helicase activity"/>
    <property type="evidence" value="ECO:0007669"/>
    <property type="project" value="TreeGrafter"/>
</dbReference>
<dbReference type="InterPro" id="IPR027417">
    <property type="entry name" value="P-loop_NTPase"/>
</dbReference>
<gene>
    <name evidence="7" type="ORF">SASPL_100148</name>
</gene>
<dbReference type="Pfam" id="PF00270">
    <property type="entry name" value="DEAD"/>
    <property type="match status" value="1"/>
</dbReference>
<accession>A0A8X8YLT6</accession>
<dbReference type="PANTHER" id="PTHR14025">
    <property type="entry name" value="FANCONI ANEMIA GROUP M FANCM FAMILY MEMBER"/>
    <property type="match status" value="1"/>
</dbReference>
<dbReference type="GO" id="GO:0016787">
    <property type="term" value="F:hydrolase activity"/>
    <property type="evidence" value="ECO:0007669"/>
    <property type="project" value="UniProtKB-KW"/>
</dbReference>
<dbReference type="AlphaFoldDB" id="A0A8X8YLT6"/>
<dbReference type="PROSITE" id="PS51192">
    <property type="entry name" value="HELICASE_ATP_BIND_1"/>
    <property type="match status" value="1"/>
</dbReference>
<evidence type="ECO:0000256" key="2">
    <source>
        <dbReference type="ARBA" id="ARBA00022801"/>
    </source>
</evidence>
<dbReference type="Proteomes" id="UP000298416">
    <property type="component" value="Unassembled WGS sequence"/>
</dbReference>
<dbReference type="GO" id="GO:0009378">
    <property type="term" value="F:four-way junction helicase activity"/>
    <property type="evidence" value="ECO:0007669"/>
    <property type="project" value="TreeGrafter"/>
</dbReference>
<evidence type="ECO:0000256" key="1">
    <source>
        <dbReference type="ARBA" id="ARBA00022741"/>
    </source>
</evidence>
<organism evidence="7">
    <name type="scientific">Salvia splendens</name>
    <name type="common">Scarlet sage</name>
    <dbReference type="NCBI Taxonomy" id="180675"/>
    <lineage>
        <taxon>Eukaryota</taxon>
        <taxon>Viridiplantae</taxon>
        <taxon>Streptophyta</taxon>
        <taxon>Embryophyta</taxon>
        <taxon>Tracheophyta</taxon>
        <taxon>Spermatophyta</taxon>
        <taxon>Magnoliopsida</taxon>
        <taxon>eudicotyledons</taxon>
        <taxon>Gunneridae</taxon>
        <taxon>Pentapetalae</taxon>
        <taxon>asterids</taxon>
        <taxon>lamiids</taxon>
        <taxon>Lamiales</taxon>
        <taxon>Lamiaceae</taxon>
        <taxon>Nepetoideae</taxon>
        <taxon>Mentheae</taxon>
        <taxon>Salviinae</taxon>
        <taxon>Salvia</taxon>
        <taxon>Salvia subgen. Calosphace</taxon>
        <taxon>core Calosphace</taxon>
    </lineage>
</organism>
<dbReference type="SUPFAM" id="SSF52540">
    <property type="entry name" value="P-loop containing nucleoside triphosphate hydrolases"/>
    <property type="match status" value="1"/>
</dbReference>
<sequence length="392" mass="44900">MLEFCVGVKIDAEAAKTWIYPGKIVFASPSRELVMQQIEACHKIVGIPQEWTIDLTGGMLRRAEFWKCKCVFFVSPQALEKDIQSGSCLVKNLVCLVIDEAHRATGNYSYCGAIREGYDKGSYQLVLSSYVLMKRFNNNGKSVWGSSRPDVFSRRQQPVGCRDFGNYNCRPFDDGEMENRPGEGSHHDDPVSLKLDRLLDRLDKLIAWRDKTDRRFENLEPAWSRYTEPPLGYEYGEDFDDEDFRQQKPWEMGYRQSRNQSNGYDQSVDRPPSCWDPHQRFQIAGVVSVPQFLEPELRFLQMPIGDVPRGVSEGVNQEPMRHPIRMKAPKSIGKERVGSSSSVTSPDSSETREANRATMYQVLQRALYADTSTMNPDVHWKMILGLQKDLCL</sequence>
<evidence type="ECO:0000259" key="6">
    <source>
        <dbReference type="PROSITE" id="PS51192"/>
    </source>
</evidence>
<dbReference type="GO" id="GO:0005524">
    <property type="term" value="F:ATP binding"/>
    <property type="evidence" value="ECO:0007669"/>
    <property type="project" value="UniProtKB-KW"/>
</dbReference>
<name>A0A8X8YLT6_SALSN</name>
<dbReference type="InterPro" id="IPR011545">
    <property type="entry name" value="DEAD/DEAH_box_helicase_dom"/>
</dbReference>
<dbReference type="GO" id="GO:0000400">
    <property type="term" value="F:four-way junction DNA binding"/>
    <property type="evidence" value="ECO:0007669"/>
    <property type="project" value="TreeGrafter"/>
</dbReference>
<keyword evidence="8" id="KW-1185">Reference proteome</keyword>
<comment type="caution">
    <text evidence="7">The sequence shown here is derived from an EMBL/GenBank/DDBJ whole genome shotgun (WGS) entry which is preliminary data.</text>
</comment>
<keyword evidence="2" id="KW-0378">Hydrolase</keyword>
<keyword evidence="4" id="KW-0067">ATP-binding</keyword>
<reference evidence="7" key="1">
    <citation type="submission" date="2018-01" db="EMBL/GenBank/DDBJ databases">
        <authorList>
            <person name="Mao J.F."/>
        </authorList>
    </citation>
    <scope>NUCLEOTIDE SEQUENCE</scope>
    <source>
        <strain evidence="7">Huo1</strain>
        <tissue evidence="7">Leaf</tissue>
    </source>
</reference>
<evidence type="ECO:0000313" key="7">
    <source>
        <dbReference type="EMBL" id="KAG6435278.1"/>
    </source>
</evidence>
<evidence type="ECO:0000313" key="8">
    <source>
        <dbReference type="Proteomes" id="UP000298416"/>
    </source>
</evidence>
<dbReference type="InterPro" id="IPR014001">
    <property type="entry name" value="Helicase_ATP-bd"/>
</dbReference>
<dbReference type="EMBL" id="PNBA02000001">
    <property type="protein sequence ID" value="KAG6435278.1"/>
    <property type="molecule type" value="Genomic_DNA"/>
</dbReference>
<feature type="region of interest" description="Disordered" evidence="5">
    <location>
        <begin position="327"/>
        <end position="355"/>
    </location>
</feature>
<feature type="compositionally biased region" description="Low complexity" evidence="5">
    <location>
        <begin position="339"/>
        <end position="348"/>
    </location>
</feature>
<keyword evidence="3" id="KW-0347">Helicase</keyword>
<evidence type="ECO:0000256" key="5">
    <source>
        <dbReference type="SAM" id="MobiDB-lite"/>
    </source>
</evidence>
<evidence type="ECO:0000256" key="3">
    <source>
        <dbReference type="ARBA" id="ARBA00022806"/>
    </source>
</evidence>
<feature type="domain" description="Helicase ATP-binding" evidence="6">
    <location>
        <begin position="1"/>
        <end position="129"/>
    </location>
</feature>
<dbReference type="Gene3D" id="3.40.50.300">
    <property type="entry name" value="P-loop containing nucleotide triphosphate hydrolases"/>
    <property type="match status" value="1"/>
</dbReference>
<proteinExistence type="predicted"/>
<reference evidence="7" key="2">
    <citation type="submission" date="2020-08" db="EMBL/GenBank/DDBJ databases">
        <title>Plant Genome Project.</title>
        <authorList>
            <person name="Zhang R.-G."/>
        </authorList>
    </citation>
    <scope>NUCLEOTIDE SEQUENCE</scope>
    <source>
        <strain evidence="7">Huo1</strain>
        <tissue evidence="7">Leaf</tissue>
    </source>
</reference>
<dbReference type="PANTHER" id="PTHR14025:SF20">
    <property type="entry name" value="FANCONI ANEMIA GROUP M PROTEIN"/>
    <property type="match status" value="1"/>
</dbReference>
<dbReference type="GO" id="GO:0045003">
    <property type="term" value="P:double-strand break repair via synthesis-dependent strand annealing"/>
    <property type="evidence" value="ECO:0007669"/>
    <property type="project" value="TreeGrafter"/>
</dbReference>
<dbReference type="GO" id="GO:0036297">
    <property type="term" value="P:interstrand cross-link repair"/>
    <property type="evidence" value="ECO:0007669"/>
    <property type="project" value="TreeGrafter"/>
</dbReference>
<protein>
    <recommendedName>
        <fullName evidence="6">Helicase ATP-binding domain-containing protein</fullName>
    </recommendedName>
</protein>